<dbReference type="AlphaFoldDB" id="A0A1G2DF81"/>
<protein>
    <recommendedName>
        <fullName evidence="1">Methyltransferase domain-containing protein</fullName>
    </recommendedName>
</protein>
<comment type="caution">
    <text evidence="2">The sequence shown here is derived from an EMBL/GenBank/DDBJ whole genome shotgun (WGS) entry which is preliminary data.</text>
</comment>
<dbReference type="SUPFAM" id="SSF53335">
    <property type="entry name" value="S-adenosyl-L-methionine-dependent methyltransferases"/>
    <property type="match status" value="1"/>
</dbReference>
<name>A0A1G2DF81_9BACT</name>
<dbReference type="Pfam" id="PF13649">
    <property type="entry name" value="Methyltransf_25"/>
    <property type="match status" value="1"/>
</dbReference>
<reference evidence="2 3" key="1">
    <citation type="journal article" date="2016" name="Nat. Commun.">
        <title>Thousands of microbial genomes shed light on interconnected biogeochemical processes in an aquifer system.</title>
        <authorList>
            <person name="Anantharaman K."/>
            <person name="Brown C.T."/>
            <person name="Hug L.A."/>
            <person name="Sharon I."/>
            <person name="Castelle C.J."/>
            <person name="Probst A.J."/>
            <person name="Thomas B.C."/>
            <person name="Singh A."/>
            <person name="Wilkins M.J."/>
            <person name="Karaoz U."/>
            <person name="Brodie E.L."/>
            <person name="Williams K.H."/>
            <person name="Hubbard S.S."/>
            <person name="Banfield J.F."/>
        </authorList>
    </citation>
    <scope>NUCLEOTIDE SEQUENCE [LARGE SCALE GENOMIC DNA]</scope>
</reference>
<dbReference type="PANTHER" id="PTHR43464">
    <property type="entry name" value="METHYLTRANSFERASE"/>
    <property type="match status" value="1"/>
</dbReference>
<dbReference type="Gene3D" id="3.90.79.10">
    <property type="entry name" value="Nucleoside Triphosphate Pyrophosphohydrolase"/>
    <property type="match status" value="1"/>
</dbReference>
<accession>A0A1G2DF81</accession>
<dbReference type="InterPro" id="IPR029063">
    <property type="entry name" value="SAM-dependent_MTases_sf"/>
</dbReference>
<evidence type="ECO:0000259" key="1">
    <source>
        <dbReference type="Pfam" id="PF13649"/>
    </source>
</evidence>
<organism evidence="2 3">
    <name type="scientific">Candidatus Lloydbacteria bacterium RIFCSPHIGHO2_02_FULL_54_17</name>
    <dbReference type="NCBI Taxonomy" id="1798664"/>
    <lineage>
        <taxon>Bacteria</taxon>
        <taxon>Candidatus Lloydiibacteriota</taxon>
    </lineage>
</organism>
<dbReference type="InterPro" id="IPR015797">
    <property type="entry name" value="NUDIX_hydrolase-like_dom_sf"/>
</dbReference>
<dbReference type="GO" id="GO:0008168">
    <property type="term" value="F:methyltransferase activity"/>
    <property type="evidence" value="ECO:0007669"/>
    <property type="project" value="TreeGrafter"/>
</dbReference>
<dbReference type="Gene3D" id="3.40.50.150">
    <property type="entry name" value="Vaccinia Virus protein VP39"/>
    <property type="match status" value="1"/>
</dbReference>
<dbReference type="CDD" id="cd02440">
    <property type="entry name" value="AdoMet_MTases"/>
    <property type="match status" value="1"/>
</dbReference>
<sequence length="736" mass="82062">MSGTYGKQDRGTASAYAEYFRGMDKSVAQKIALVSAYLPRKGTVADMGSGSGKGSYDLARLFPKLTVVGVDVNPVAVAHAQRTHVLPNLEFRVGDIAHDVFPEHSLNAIVNSSVLHHVTSFNDFQLQKIYRLFDSQTRALKEGGVLTVRDFVVPSIAKDVLLELPRDDGKAEGGPTELSTAALFEEFSRTFRCAAYRNGNIPFTRVKEDARHAVYRVSLRYATEFLLRKDYREDWATELLEEYLYFTQEQFEEEFRRRNMRILLSKPVQNDWIVEHRWRGKVALREIDGAPTDFPPTNYLIVGEKGPKGSGVAIRETESVALNLPAFLRMEHFRHRTTGKVWDLASRPHETIDVVPWFSEDGEIYVVGRSRYPRPVVNTTWKDPPFERTGTSGYVNEPITAIIPEGKEPEALVREILKERAGISPEEIRGVGVDALRYYPSPGGTNEVVHSFAVEIAPRYEFSRPKTTDGHSPEEISAFNAQQLLRSCQIGGMLDARLELNTYHLLLTLGIPVDPWIGGAFPVASFPDETLRRASVGEVLGEPLVPFSEIDGPEPSRYLSIRRGHFEEYTADDAVRSSWDLEYVIPQSKSTNTVIVVGVLDSGGTPFLALEERELPMAQRQSGSATYLDIPAWRLPKEVTTAYAADEFLRARFSEEFGVLIASVKFIGGSFYPSPGTSPETAMLAAIAPETYGNGKLVWVALPELISGRLTLCDGHLLITVFRVAHCLGLLRGLPH</sequence>
<dbReference type="STRING" id="1798664.A3C93_03190"/>
<evidence type="ECO:0000313" key="3">
    <source>
        <dbReference type="Proteomes" id="UP000178636"/>
    </source>
</evidence>
<feature type="domain" description="Methyltransferase" evidence="1">
    <location>
        <begin position="44"/>
        <end position="132"/>
    </location>
</feature>
<dbReference type="SUPFAM" id="SSF55811">
    <property type="entry name" value="Nudix"/>
    <property type="match status" value="1"/>
</dbReference>
<dbReference type="Proteomes" id="UP000178636">
    <property type="component" value="Unassembled WGS sequence"/>
</dbReference>
<evidence type="ECO:0000313" key="2">
    <source>
        <dbReference type="EMBL" id="OGZ12082.1"/>
    </source>
</evidence>
<dbReference type="InterPro" id="IPR041698">
    <property type="entry name" value="Methyltransf_25"/>
</dbReference>
<gene>
    <name evidence="2" type="ORF">A3C93_03190</name>
</gene>
<dbReference type="EMBL" id="MHLO01000024">
    <property type="protein sequence ID" value="OGZ12082.1"/>
    <property type="molecule type" value="Genomic_DNA"/>
</dbReference>
<proteinExistence type="predicted"/>